<dbReference type="AlphaFoldDB" id="A0A4Z2GJH0"/>
<protein>
    <submittedName>
        <fullName evidence="1">Uncharacterized protein</fullName>
    </submittedName>
</protein>
<dbReference type="EMBL" id="SRLO01000518">
    <property type="protein sequence ID" value="TNN53380.1"/>
    <property type="molecule type" value="Genomic_DNA"/>
</dbReference>
<evidence type="ECO:0000313" key="1">
    <source>
        <dbReference type="EMBL" id="TNN53380.1"/>
    </source>
</evidence>
<sequence>MASDSTSFPATTDDSARLHLLPDLTEELVFGPDLLLKFFFLFEQRVFQKLTSAVWPPVCVWLSRGGDGSPAAGASWRREDVMFPRASVTPAASSSRASWWAAVSDTCAVRFSFRCCIRVILGRKVL</sequence>
<dbReference type="Proteomes" id="UP000314294">
    <property type="component" value="Unassembled WGS sequence"/>
</dbReference>
<keyword evidence="2" id="KW-1185">Reference proteome</keyword>
<reference evidence="1 2" key="1">
    <citation type="submission" date="2019-03" db="EMBL/GenBank/DDBJ databases">
        <title>First draft genome of Liparis tanakae, snailfish: a comprehensive survey of snailfish specific genes.</title>
        <authorList>
            <person name="Kim W."/>
            <person name="Song I."/>
            <person name="Jeong J.-H."/>
            <person name="Kim D."/>
            <person name="Kim S."/>
            <person name="Ryu S."/>
            <person name="Song J.Y."/>
            <person name="Lee S.K."/>
        </authorList>
    </citation>
    <scope>NUCLEOTIDE SEQUENCE [LARGE SCALE GENOMIC DNA]</scope>
    <source>
        <tissue evidence="1">Muscle</tissue>
    </source>
</reference>
<comment type="caution">
    <text evidence="1">The sequence shown here is derived from an EMBL/GenBank/DDBJ whole genome shotgun (WGS) entry which is preliminary data.</text>
</comment>
<proteinExistence type="predicted"/>
<name>A0A4Z2GJH0_9TELE</name>
<gene>
    <name evidence="1" type="ORF">EYF80_036447</name>
</gene>
<organism evidence="1 2">
    <name type="scientific">Liparis tanakae</name>
    <name type="common">Tanaka's snailfish</name>
    <dbReference type="NCBI Taxonomy" id="230148"/>
    <lineage>
        <taxon>Eukaryota</taxon>
        <taxon>Metazoa</taxon>
        <taxon>Chordata</taxon>
        <taxon>Craniata</taxon>
        <taxon>Vertebrata</taxon>
        <taxon>Euteleostomi</taxon>
        <taxon>Actinopterygii</taxon>
        <taxon>Neopterygii</taxon>
        <taxon>Teleostei</taxon>
        <taxon>Neoteleostei</taxon>
        <taxon>Acanthomorphata</taxon>
        <taxon>Eupercaria</taxon>
        <taxon>Perciformes</taxon>
        <taxon>Cottioidei</taxon>
        <taxon>Cottales</taxon>
        <taxon>Liparidae</taxon>
        <taxon>Liparis</taxon>
    </lineage>
</organism>
<accession>A0A4Z2GJH0</accession>
<evidence type="ECO:0000313" key="2">
    <source>
        <dbReference type="Proteomes" id="UP000314294"/>
    </source>
</evidence>